<keyword evidence="1" id="KW-1133">Transmembrane helix</keyword>
<keyword evidence="1" id="KW-0812">Transmembrane</keyword>
<keyword evidence="2" id="KW-0614">Plasmid</keyword>
<dbReference type="AlphaFoldDB" id="A0A8B0SVL2"/>
<proteinExistence type="predicted"/>
<protein>
    <submittedName>
        <fullName evidence="2">Uncharacterized protein</fullName>
    </submittedName>
</protein>
<evidence type="ECO:0000313" key="2">
    <source>
        <dbReference type="EMBL" id="QTX14924.1"/>
    </source>
</evidence>
<dbReference type="EMBL" id="MN956836">
    <property type="protein sequence ID" value="QTX14924.1"/>
    <property type="molecule type" value="Genomic_DNA"/>
</dbReference>
<keyword evidence="1" id="KW-0472">Membrane</keyword>
<sequence>MSGKYISFLQRSKCFSVTIYNLIVFLPLMHPYISTKTVINYI</sequence>
<reference evidence="2" key="1">
    <citation type="submission" date="2020-01" db="EMBL/GenBank/DDBJ databases">
        <authorList>
            <person name="Qin S."/>
        </authorList>
    </citation>
    <scope>NUCLEOTIDE SEQUENCE</scope>
    <source>
        <strain evidence="2">CVir17-16-YZ6g</strain>
        <plasmid evidence="2">p17-15-vir-like</plasmid>
    </source>
</reference>
<organism evidence="2">
    <name type="scientific">Klebsiella pneumoniae</name>
    <dbReference type="NCBI Taxonomy" id="573"/>
    <lineage>
        <taxon>Bacteria</taxon>
        <taxon>Pseudomonadati</taxon>
        <taxon>Pseudomonadota</taxon>
        <taxon>Gammaproteobacteria</taxon>
        <taxon>Enterobacterales</taxon>
        <taxon>Enterobacteriaceae</taxon>
        <taxon>Klebsiella/Raoultella group</taxon>
        <taxon>Klebsiella</taxon>
        <taxon>Klebsiella pneumoniae complex</taxon>
    </lineage>
</organism>
<geneLocation type="plasmid" evidence="2">
    <name>p17-15-vir-like</name>
</geneLocation>
<accession>A0A8B0SVL2</accession>
<name>A0A8B0SVL2_KLEPN</name>
<evidence type="ECO:0000256" key="1">
    <source>
        <dbReference type="SAM" id="Phobius"/>
    </source>
</evidence>
<feature type="transmembrane region" description="Helical" evidence="1">
    <location>
        <begin position="12"/>
        <end position="33"/>
    </location>
</feature>